<organism evidence="1 2">
    <name type="scientific">Corynebacterium coyleae</name>
    <dbReference type="NCBI Taxonomy" id="53374"/>
    <lineage>
        <taxon>Bacteria</taxon>
        <taxon>Bacillati</taxon>
        <taxon>Actinomycetota</taxon>
        <taxon>Actinomycetes</taxon>
        <taxon>Mycobacteriales</taxon>
        <taxon>Corynebacteriaceae</taxon>
        <taxon>Corynebacterium</taxon>
    </lineage>
</organism>
<evidence type="ECO:0000313" key="2">
    <source>
        <dbReference type="Proteomes" id="UP000591626"/>
    </source>
</evidence>
<protein>
    <submittedName>
        <fullName evidence="1">Uncharacterized protein</fullName>
    </submittedName>
</protein>
<name>A0AAP7CDG0_9CORY</name>
<evidence type="ECO:0000313" key="1">
    <source>
        <dbReference type="EMBL" id="NJJ04924.1"/>
    </source>
</evidence>
<gene>
    <name evidence="1" type="ORF">HC138_11315</name>
</gene>
<reference evidence="1 2" key="1">
    <citation type="submission" date="2020-03" db="EMBL/GenBank/DDBJ databases">
        <title>Draft genome sequences of bacterial isolates from the female urobiome.</title>
        <authorList>
            <person name="Miller-Ensminger T."/>
            <person name="Wolfe A.J."/>
            <person name="Putonti C."/>
        </authorList>
    </citation>
    <scope>NUCLEOTIDE SEQUENCE [LARGE SCALE GENOMIC DNA]</scope>
    <source>
        <strain evidence="1 2">UMB8490</strain>
    </source>
</reference>
<proteinExistence type="predicted"/>
<dbReference type="AlphaFoldDB" id="A0AAP7CDG0"/>
<dbReference type="RefSeq" id="WP_070452523.1">
    <property type="nucleotide sequence ID" value="NZ_CP083648.1"/>
</dbReference>
<dbReference type="EMBL" id="JAAUVV010000032">
    <property type="protein sequence ID" value="NJJ04924.1"/>
    <property type="molecule type" value="Genomic_DNA"/>
</dbReference>
<accession>A0AAP7CDG0</accession>
<comment type="caution">
    <text evidence="1">The sequence shown here is derived from an EMBL/GenBank/DDBJ whole genome shotgun (WGS) entry which is preliminary data.</text>
</comment>
<dbReference type="Proteomes" id="UP000591626">
    <property type="component" value="Unassembled WGS sequence"/>
</dbReference>
<sequence length="82" mass="8844">MTLEISTRTAPVARGLTRTFTPLPFAQVGVSRTAEALSSIRNSTHMLIDDTTAHLNTHLNSIARFARAVEGVDADLEARLAP</sequence>